<gene>
    <name evidence="1" type="primary">fsr_2</name>
    <name evidence="1" type="ORF">NCTC12965_05095</name>
</gene>
<dbReference type="EMBL" id="CABEEZ010000111">
    <property type="protein sequence ID" value="VTR44403.1"/>
    <property type="molecule type" value="Genomic_DNA"/>
</dbReference>
<dbReference type="PANTHER" id="PTHR43129">
    <property type="entry name" value="FOSMIDOMYCIN RESISTANCE PROTEIN"/>
    <property type="match status" value="1"/>
</dbReference>
<dbReference type="SUPFAM" id="SSF103473">
    <property type="entry name" value="MFS general substrate transporter"/>
    <property type="match status" value="1"/>
</dbReference>
<organism evidence="1">
    <name type="scientific">Serratia fonticola</name>
    <dbReference type="NCBI Taxonomy" id="47917"/>
    <lineage>
        <taxon>Bacteria</taxon>
        <taxon>Pseudomonadati</taxon>
        <taxon>Pseudomonadota</taxon>
        <taxon>Gammaproteobacteria</taxon>
        <taxon>Enterobacterales</taxon>
        <taxon>Yersiniaceae</taxon>
        <taxon>Serratia</taxon>
    </lineage>
</organism>
<dbReference type="PANTHER" id="PTHR43129:SF1">
    <property type="entry name" value="FOSMIDOMYCIN RESISTANCE PROTEIN"/>
    <property type="match status" value="1"/>
</dbReference>
<sequence>MGFTLSGLLLLSVANTFPLVLLAAALVGTGSSVFHPESSRVARMASGGRHGLAQSLFQVGGNFGSSLGPLLPR</sequence>
<dbReference type="Gene3D" id="1.20.1250.20">
    <property type="entry name" value="MFS general substrate transporter like domains"/>
    <property type="match status" value="1"/>
</dbReference>
<name>A0A4U9VE46_SERFO</name>
<dbReference type="GO" id="GO:0005886">
    <property type="term" value="C:plasma membrane"/>
    <property type="evidence" value="ECO:0007669"/>
    <property type="project" value="TreeGrafter"/>
</dbReference>
<evidence type="ECO:0000313" key="1">
    <source>
        <dbReference type="EMBL" id="VTR44403.1"/>
    </source>
</evidence>
<reference evidence="1" key="1">
    <citation type="submission" date="2019-05" db="EMBL/GenBank/DDBJ databases">
        <authorList>
            <consortium name="Pathogen Informatics"/>
        </authorList>
    </citation>
    <scope>NUCLEOTIDE SEQUENCE [LARGE SCALE GENOMIC DNA]</scope>
    <source>
        <strain evidence="1">NCTC12965</strain>
    </source>
</reference>
<protein>
    <submittedName>
        <fullName evidence="1">Fosmidomycin resistance protein</fullName>
    </submittedName>
</protein>
<accession>A0A4U9VE46</accession>
<proteinExistence type="predicted"/>
<dbReference type="AlphaFoldDB" id="A0A4U9VE46"/>
<dbReference type="InterPro" id="IPR036259">
    <property type="entry name" value="MFS_trans_sf"/>
</dbReference>